<protein>
    <submittedName>
        <fullName evidence="1">Uncharacterized protein</fullName>
    </submittedName>
</protein>
<name>A0A820M7E5_9BILA</name>
<comment type="caution">
    <text evidence="1">The sequence shown here is derived from an EMBL/GenBank/DDBJ whole genome shotgun (WGS) entry which is preliminary data.</text>
</comment>
<gene>
    <name evidence="1" type="ORF">OXD698_LOCUS49697</name>
</gene>
<evidence type="ECO:0000313" key="1">
    <source>
        <dbReference type="EMBL" id="CAF4368303.1"/>
    </source>
</evidence>
<dbReference type="EMBL" id="CAJOAZ010022726">
    <property type="protein sequence ID" value="CAF4368303.1"/>
    <property type="molecule type" value="Genomic_DNA"/>
</dbReference>
<reference evidence="1" key="1">
    <citation type="submission" date="2021-02" db="EMBL/GenBank/DDBJ databases">
        <authorList>
            <person name="Nowell W R."/>
        </authorList>
    </citation>
    <scope>NUCLEOTIDE SEQUENCE</scope>
</reference>
<organism evidence="1 2">
    <name type="scientific">Adineta steineri</name>
    <dbReference type="NCBI Taxonomy" id="433720"/>
    <lineage>
        <taxon>Eukaryota</taxon>
        <taxon>Metazoa</taxon>
        <taxon>Spiralia</taxon>
        <taxon>Gnathifera</taxon>
        <taxon>Rotifera</taxon>
        <taxon>Eurotatoria</taxon>
        <taxon>Bdelloidea</taxon>
        <taxon>Adinetida</taxon>
        <taxon>Adinetidae</taxon>
        <taxon>Adineta</taxon>
    </lineage>
</organism>
<accession>A0A820M7E5</accession>
<dbReference type="Proteomes" id="UP000663844">
    <property type="component" value="Unassembled WGS sequence"/>
</dbReference>
<evidence type="ECO:0000313" key="2">
    <source>
        <dbReference type="Proteomes" id="UP000663844"/>
    </source>
</evidence>
<feature type="non-terminal residue" evidence="1">
    <location>
        <position position="1"/>
    </location>
</feature>
<sequence length="63" mass="7412">KDIHQENDFNEIDLNQFNLKLKQLSQELDKLSTISIQQETTPLIHKISIFVSTGMSYVNIFFR</sequence>
<proteinExistence type="predicted"/>
<dbReference type="AlphaFoldDB" id="A0A820M7E5"/>